<dbReference type="AlphaFoldDB" id="A0A652L696"/>
<reference evidence="2" key="1">
    <citation type="submission" date="2018-10" db="EMBL/GenBank/DDBJ databases">
        <authorList>
            <person name="Hariharan J."/>
            <person name="Choudoir M.J."/>
            <person name="Diebold P."/>
            <person name="Panke-Buisse K."/>
            <person name="Campbell A.N."/>
            <person name="Buckley D.H."/>
        </authorList>
    </citation>
    <scope>NUCLEOTIDE SEQUENCE</scope>
    <source>
        <strain evidence="2">Gb1</strain>
    </source>
</reference>
<gene>
    <name evidence="2" type="ORF">EAO74_09065</name>
</gene>
<comment type="caution">
    <text evidence="2">The sequence shown here is derived from an EMBL/GenBank/DDBJ whole genome shotgun (WGS) entry which is preliminary data.</text>
</comment>
<evidence type="ECO:0000256" key="1">
    <source>
        <dbReference type="SAM" id="Phobius"/>
    </source>
</evidence>
<dbReference type="Pfam" id="PF14019">
    <property type="entry name" value="DUF4235"/>
    <property type="match status" value="1"/>
</dbReference>
<accession>A0A652L696</accession>
<keyword evidence="1" id="KW-1133">Transmembrane helix</keyword>
<keyword evidence="1" id="KW-0472">Membrane</keyword>
<dbReference type="EMBL" id="RDBM01000030">
    <property type="protein sequence ID" value="TXS31440.1"/>
    <property type="molecule type" value="Genomic_DNA"/>
</dbReference>
<organism evidence="2">
    <name type="scientific">Streptomyces sp. gb1(2016)</name>
    <dbReference type="NCBI Taxonomy" id="1828321"/>
    <lineage>
        <taxon>Bacteria</taxon>
        <taxon>Bacillati</taxon>
        <taxon>Actinomycetota</taxon>
        <taxon>Actinomycetes</taxon>
        <taxon>Kitasatosporales</taxon>
        <taxon>Streptomycetaceae</taxon>
        <taxon>Streptomyces</taxon>
    </lineage>
</organism>
<dbReference type="InterPro" id="IPR025329">
    <property type="entry name" value="DUF4235"/>
</dbReference>
<name>A0A652L696_9ACTN</name>
<evidence type="ECO:0000313" key="2">
    <source>
        <dbReference type="EMBL" id="TXS31440.1"/>
    </source>
</evidence>
<feature type="transmembrane region" description="Helical" evidence="1">
    <location>
        <begin position="50"/>
        <end position="71"/>
    </location>
</feature>
<proteinExistence type="predicted"/>
<dbReference type="RefSeq" id="WP_124279211.1">
    <property type="nucleotide sequence ID" value="NZ_RDBM01000030.1"/>
</dbReference>
<sequence length="88" mass="9126">MKVSRIAYKPVGMALGAASGMIAGAAFKQTWKIIEGEGDAPDALDEDRSWRQILLAAAIQGAVFAVVKAAVDRSGAVAARRLTGAWPG</sequence>
<keyword evidence="1" id="KW-0812">Transmembrane</keyword>
<protein>
    <submittedName>
        <fullName evidence="2">DUF4235 domain-containing protein</fullName>
    </submittedName>
</protein>